<name>A0AAV4VFM8_CAEEX</name>
<keyword evidence="3" id="KW-1185">Reference proteome</keyword>
<evidence type="ECO:0000313" key="2">
    <source>
        <dbReference type="EMBL" id="GIY68918.1"/>
    </source>
</evidence>
<evidence type="ECO:0000256" key="1">
    <source>
        <dbReference type="SAM" id="MobiDB-lite"/>
    </source>
</evidence>
<accession>A0AAV4VFM8</accession>
<dbReference type="Proteomes" id="UP001054945">
    <property type="component" value="Unassembled WGS sequence"/>
</dbReference>
<protein>
    <submittedName>
        <fullName evidence="2">Uncharacterized protein</fullName>
    </submittedName>
</protein>
<proteinExistence type="predicted"/>
<gene>
    <name evidence="2" type="ORF">CEXT_95601</name>
</gene>
<dbReference type="AlphaFoldDB" id="A0AAV4VFM8"/>
<evidence type="ECO:0000313" key="3">
    <source>
        <dbReference type="Proteomes" id="UP001054945"/>
    </source>
</evidence>
<feature type="compositionally biased region" description="Low complexity" evidence="1">
    <location>
        <begin position="71"/>
        <end position="83"/>
    </location>
</feature>
<organism evidence="2 3">
    <name type="scientific">Caerostris extrusa</name>
    <name type="common">Bark spider</name>
    <name type="synonym">Caerostris bankana</name>
    <dbReference type="NCBI Taxonomy" id="172846"/>
    <lineage>
        <taxon>Eukaryota</taxon>
        <taxon>Metazoa</taxon>
        <taxon>Ecdysozoa</taxon>
        <taxon>Arthropoda</taxon>
        <taxon>Chelicerata</taxon>
        <taxon>Arachnida</taxon>
        <taxon>Araneae</taxon>
        <taxon>Araneomorphae</taxon>
        <taxon>Entelegynae</taxon>
        <taxon>Araneoidea</taxon>
        <taxon>Araneidae</taxon>
        <taxon>Caerostris</taxon>
    </lineage>
</organism>
<reference evidence="2 3" key="1">
    <citation type="submission" date="2021-06" db="EMBL/GenBank/DDBJ databases">
        <title>Caerostris extrusa draft genome.</title>
        <authorList>
            <person name="Kono N."/>
            <person name="Arakawa K."/>
        </authorList>
    </citation>
    <scope>NUCLEOTIDE SEQUENCE [LARGE SCALE GENOMIC DNA]</scope>
</reference>
<feature type="region of interest" description="Disordered" evidence="1">
    <location>
        <begin position="62"/>
        <end position="83"/>
    </location>
</feature>
<comment type="caution">
    <text evidence="2">The sequence shown here is derived from an EMBL/GenBank/DDBJ whole genome shotgun (WGS) entry which is preliminary data.</text>
</comment>
<dbReference type="EMBL" id="BPLR01014463">
    <property type="protein sequence ID" value="GIY68918.1"/>
    <property type="molecule type" value="Genomic_DNA"/>
</dbReference>
<sequence length="83" mass="9544">MDISLLCLSEPMYPLTLAYFGVDPFEKKATTVIYFGFTKIRRYFWNSQMVLFSFVIKVRQRESGGQRATVSRSSPSIKPSSHV</sequence>